<dbReference type="InterPro" id="IPR002401">
    <property type="entry name" value="Cyt_P450_E_grp-I"/>
</dbReference>
<dbReference type="InterPro" id="IPR017972">
    <property type="entry name" value="Cyt_P450_CS"/>
</dbReference>
<dbReference type="PRINTS" id="PR00463">
    <property type="entry name" value="EP450I"/>
</dbReference>
<keyword evidence="5 9" id="KW-0560">Oxidoreductase</keyword>
<keyword evidence="11" id="KW-1185">Reference proteome</keyword>
<keyword evidence="7 9" id="KW-0503">Monooxygenase</keyword>
<comment type="caution">
    <text evidence="10">The sequence shown here is derived from an EMBL/GenBank/DDBJ whole genome shotgun (WGS) entry which is preliminary data.</text>
</comment>
<dbReference type="InterPro" id="IPR001128">
    <property type="entry name" value="Cyt_P450"/>
</dbReference>
<evidence type="ECO:0000256" key="5">
    <source>
        <dbReference type="ARBA" id="ARBA00023002"/>
    </source>
</evidence>
<keyword evidence="6 8" id="KW-0408">Iron</keyword>
<dbReference type="GO" id="GO:0005506">
    <property type="term" value="F:iron ion binding"/>
    <property type="evidence" value="ECO:0007669"/>
    <property type="project" value="InterPro"/>
</dbReference>
<dbReference type="Gene3D" id="1.10.630.10">
    <property type="entry name" value="Cytochrome P450"/>
    <property type="match status" value="1"/>
</dbReference>
<dbReference type="PROSITE" id="PS00086">
    <property type="entry name" value="CYTOCHROME_P450"/>
    <property type="match status" value="1"/>
</dbReference>
<evidence type="ECO:0000256" key="1">
    <source>
        <dbReference type="ARBA" id="ARBA00001971"/>
    </source>
</evidence>
<dbReference type="AlphaFoldDB" id="A0AAN9QCX1"/>
<feature type="binding site" description="axial binding residue" evidence="8">
    <location>
        <position position="270"/>
    </location>
    <ligand>
        <name>heme</name>
        <dbReference type="ChEBI" id="CHEBI:30413"/>
    </ligand>
    <ligandPart>
        <name>Fe</name>
        <dbReference type="ChEBI" id="CHEBI:18248"/>
    </ligandPart>
</feature>
<comment type="cofactor">
    <cofactor evidence="1 8">
        <name>heme</name>
        <dbReference type="ChEBI" id="CHEBI:30413"/>
    </cofactor>
</comment>
<dbReference type="SUPFAM" id="SSF48264">
    <property type="entry name" value="Cytochrome P450"/>
    <property type="match status" value="1"/>
</dbReference>
<keyword evidence="4 8" id="KW-0479">Metal-binding</keyword>
<dbReference type="GO" id="GO:0016705">
    <property type="term" value="F:oxidoreductase activity, acting on paired donors, with incorporation or reduction of molecular oxygen"/>
    <property type="evidence" value="ECO:0007669"/>
    <property type="project" value="InterPro"/>
</dbReference>
<evidence type="ECO:0000256" key="2">
    <source>
        <dbReference type="ARBA" id="ARBA00010617"/>
    </source>
</evidence>
<dbReference type="PANTHER" id="PTHR47955">
    <property type="entry name" value="CYTOCHROME P450 FAMILY 71 PROTEIN"/>
    <property type="match status" value="1"/>
</dbReference>
<dbReference type="PANTHER" id="PTHR47955:SF15">
    <property type="entry name" value="CYTOCHROME P450 71A2-LIKE"/>
    <property type="match status" value="1"/>
</dbReference>
<accession>A0AAN9QCX1</accession>
<dbReference type="EMBL" id="JAYMYQ010000005">
    <property type="protein sequence ID" value="KAK7330557.1"/>
    <property type="molecule type" value="Genomic_DNA"/>
</dbReference>
<evidence type="ECO:0000256" key="8">
    <source>
        <dbReference type="PIRSR" id="PIRSR602401-1"/>
    </source>
</evidence>
<dbReference type="InterPro" id="IPR036396">
    <property type="entry name" value="Cyt_P450_sf"/>
</dbReference>
<dbReference type="Proteomes" id="UP001367508">
    <property type="component" value="Unassembled WGS sequence"/>
</dbReference>
<evidence type="ECO:0000256" key="6">
    <source>
        <dbReference type="ARBA" id="ARBA00023004"/>
    </source>
</evidence>
<evidence type="ECO:0008006" key="12">
    <source>
        <dbReference type="Google" id="ProtNLM"/>
    </source>
</evidence>
<reference evidence="10 11" key="1">
    <citation type="submission" date="2024-01" db="EMBL/GenBank/DDBJ databases">
        <title>The genomes of 5 underutilized Papilionoideae crops provide insights into root nodulation and disease resistanc.</title>
        <authorList>
            <person name="Jiang F."/>
        </authorList>
    </citation>
    <scope>NUCLEOTIDE SEQUENCE [LARGE SCALE GENOMIC DNA]</scope>
    <source>
        <strain evidence="10">LVBAO_FW01</strain>
        <tissue evidence="10">Leaves</tissue>
    </source>
</reference>
<name>A0AAN9QCX1_CANGL</name>
<evidence type="ECO:0000256" key="7">
    <source>
        <dbReference type="ARBA" id="ARBA00023033"/>
    </source>
</evidence>
<gene>
    <name evidence="10" type="ORF">VNO77_24752</name>
</gene>
<dbReference type="FunFam" id="1.10.630.10:FF:000126">
    <property type="entry name" value="Predicted protein"/>
    <property type="match status" value="1"/>
</dbReference>
<dbReference type="Pfam" id="PF00067">
    <property type="entry name" value="p450"/>
    <property type="match status" value="1"/>
</dbReference>
<evidence type="ECO:0000313" key="11">
    <source>
        <dbReference type="Proteomes" id="UP001367508"/>
    </source>
</evidence>
<dbReference type="GO" id="GO:0020037">
    <property type="term" value="F:heme binding"/>
    <property type="evidence" value="ECO:0007669"/>
    <property type="project" value="InterPro"/>
</dbReference>
<comment type="similarity">
    <text evidence="2 9">Belongs to the cytochrome P450 family.</text>
</comment>
<dbReference type="GO" id="GO:0004497">
    <property type="term" value="F:monooxygenase activity"/>
    <property type="evidence" value="ECO:0007669"/>
    <property type="project" value="UniProtKB-KW"/>
</dbReference>
<evidence type="ECO:0000256" key="3">
    <source>
        <dbReference type="ARBA" id="ARBA00022617"/>
    </source>
</evidence>
<organism evidence="10 11">
    <name type="scientific">Canavalia gladiata</name>
    <name type="common">Sword bean</name>
    <name type="synonym">Dolichos gladiatus</name>
    <dbReference type="NCBI Taxonomy" id="3824"/>
    <lineage>
        <taxon>Eukaryota</taxon>
        <taxon>Viridiplantae</taxon>
        <taxon>Streptophyta</taxon>
        <taxon>Embryophyta</taxon>
        <taxon>Tracheophyta</taxon>
        <taxon>Spermatophyta</taxon>
        <taxon>Magnoliopsida</taxon>
        <taxon>eudicotyledons</taxon>
        <taxon>Gunneridae</taxon>
        <taxon>Pentapetalae</taxon>
        <taxon>rosids</taxon>
        <taxon>fabids</taxon>
        <taxon>Fabales</taxon>
        <taxon>Fabaceae</taxon>
        <taxon>Papilionoideae</taxon>
        <taxon>50 kb inversion clade</taxon>
        <taxon>NPAAA clade</taxon>
        <taxon>indigoferoid/millettioid clade</taxon>
        <taxon>Phaseoleae</taxon>
        <taxon>Canavalia</taxon>
    </lineage>
</organism>
<dbReference type="PRINTS" id="PR00385">
    <property type="entry name" value="P450"/>
</dbReference>
<evidence type="ECO:0000256" key="4">
    <source>
        <dbReference type="ARBA" id="ARBA00022723"/>
    </source>
</evidence>
<evidence type="ECO:0000256" key="9">
    <source>
        <dbReference type="RuleBase" id="RU000461"/>
    </source>
</evidence>
<keyword evidence="3 8" id="KW-0349">Heme</keyword>
<evidence type="ECO:0000313" key="10">
    <source>
        <dbReference type="EMBL" id="KAK7330557.1"/>
    </source>
</evidence>
<proteinExistence type="inferred from homology"/>
<protein>
    <recommendedName>
        <fullName evidence="12">Cytochrome P450</fullName>
    </recommendedName>
</protein>
<sequence length="330" mass="37750">MLASISNNILSNCALGRNYAEDGKSSVKHLSRNVMVHLADFTVRDYFPWLGFVDVVSGKMKKYKATFKTLDRLFDKAIAEHLVAKTEGENSNRKDLVDVLIQLEDSSNTNIHNYDFSRNDVKGLLLDMFIGGADTIEVTLEWSMAELVRNPIIMKKVQEEVRKVVGNKSKIEETDINQMHYLKCVIKETLRLHPPAPLIPPRETISSVKLKGYDIPPKTKVFVNIWAIQRDPKFWKSPEQFLPERFENGEIDLKGQAFHFIPFGFGRRGCPGINFGLATAEYVLANLLYWFDWKLPESDTLEQDIDMSERLGVVVSKKNPLHLKPLTFSF</sequence>